<dbReference type="EMBL" id="JACHXL010000004">
    <property type="protein sequence ID" value="MBB3107390.1"/>
    <property type="molecule type" value="Genomic_DNA"/>
</dbReference>
<organism evidence="1 2">
    <name type="scientific">Psychrobacter luti</name>
    <dbReference type="NCBI Taxonomy" id="198481"/>
    <lineage>
        <taxon>Bacteria</taxon>
        <taxon>Pseudomonadati</taxon>
        <taxon>Pseudomonadota</taxon>
        <taxon>Gammaproteobacteria</taxon>
        <taxon>Moraxellales</taxon>
        <taxon>Moraxellaceae</taxon>
        <taxon>Psychrobacter</taxon>
    </lineage>
</organism>
<evidence type="ECO:0000313" key="1">
    <source>
        <dbReference type="EMBL" id="MBB3107390.1"/>
    </source>
</evidence>
<comment type="caution">
    <text evidence="1">The sequence shown here is derived from an EMBL/GenBank/DDBJ whole genome shotgun (WGS) entry which is preliminary data.</text>
</comment>
<protein>
    <submittedName>
        <fullName evidence="1">Uncharacterized protein</fullName>
    </submittedName>
</protein>
<accession>A0A839TE69</accession>
<name>A0A839TE69_9GAMM</name>
<dbReference type="RefSeq" id="WP_265088162.1">
    <property type="nucleotide sequence ID" value="NZ_CAJHAH010000005.1"/>
</dbReference>
<dbReference type="AlphaFoldDB" id="A0A839TE69"/>
<dbReference type="Proteomes" id="UP000588111">
    <property type="component" value="Unassembled WGS sequence"/>
</dbReference>
<reference evidence="1 2" key="1">
    <citation type="submission" date="2020-08" db="EMBL/GenBank/DDBJ databases">
        <title>Genomic Encyclopedia of Type Strains, Phase III (KMG-III): the genomes of soil and plant-associated and newly described type strains.</title>
        <authorList>
            <person name="Whitman W."/>
        </authorList>
    </citation>
    <scope>NUCLEOTIDE SEQUENCE [LARGE SCALE GENOMIC DNA]</scope>
    <source>
        <strain evidence="1 2">CECT 5885</strain>
    </source>
</reference>
<evidence type="ECO:0000313" key="2">
    <source>
        <dbReference type="Proteomes" id="UP000588111"/>
    </source>
</evidence>
<keyword evidence="2" id="KW-1185">Reference proteome</keyword>
<sequence length="42" mass="4724">MKKDNKGFFSQRTEPNIYPKAAIKAATTRKPIKILMGFLVVA</sequence>
<proteinExistence type="predicted"/>
<gene>
    <name evidence="1" type="ORF">FHS24_001915</name>
</gene>